<organism evidence="1 2">
    <name type="scientific">Tepidibacillus decaturensis</name>
    <dbReference type="NCBI Taxonomy" id="1413211"/>
    <lineage>
        <taxon>Bacteria</taxon>
        <taxon>Bacillati</taxon>
        <taxon>Bacillota</taxon>
        <taxon>Bacilli</taxon>
        <taxon>Bacillales</taxon>
        <taxon>Bacillaceae</taxon>
        <taxon>Tepidibacillus</taxon>
    </lineage>
</organism>
<protein>
    <submittedName>
        <fullName evidence="1">Uncharacterized protein</fullName>
    </submittedName>
</protein>
<gene>
    <name evidence="1" type="ORF">U473_00555</name>
</gene>
<accession>A0A135L165</accession>
<reference evidence="1 2" key="1">
    <citation type="submission" date="2016-02" db="EMBL/GenBank/DDBJ databases">
        <title>Draft Genome for Tepidibacillus decaturensis nov. sp. Strain Z9, an Anaerobic, Moderately Thermophilic and Heterotrophic Bacterium from Deep Subsurface of the Illinois Basin, USA.</title>
        <authorList>
            <person name="Dong Y."/>
            <person name="Chang J.Y."/>
            <person name="Sanford R."/>
            <person name="Fouke B.W."/>
        </authorList>
    </citation>
    <scope>NUCLEOTIDE SEQUENCE [LARGE SCALE GENOMIC DNA]</scope>
    <source>
        <strain evidence="1 2">Z9</strain>
    </source>
</reference>
<comment type="caution">
    <text evidence="1">The sequence shown here is derived from an EMBL/GenBank/DDBJ whole genome shotgun (WGS) entry which is preliminary data.</text>
</comment>
<dbReference type="Proteomes" id="UP000070352">
    <property type="component" value="Unassembled WGS sequence"/>
</dbReference>
<evidence type="ECO:0000313" key="2">
    <source>
        <dbReference type="Proteomes" id="UP000070352"/>
    </source>
</evidence>
<dbReference type="AlphaFoldDB" id="A0A135L165"/>
<evidence type="ECO:0000313" key="1">
    <source>
        <dbReference type="EMBL" id="KXG42702.1"/>
    </source>
</evidence>
<dbReference type="EMBL" id="LSKU01000001">
    <property type="protein sequence ID" value="KXG42702.1"/>
    <property type="molecule type" value="Genomic_DNA"/>
</dbReference>
<name>A0A135L165_9BACI</name>
<keyword evidence="2" id="KW-1185">Reference proteome</keyword>
<proteinExistence type="predicted"/>
<sequence>MSMRIKIEVVNSVFNSYSSPFDRLSQRDFQNFANIGEQLFLLYDEGYITVGEIIDCYIESAIKGGWLISREEVMLWK</sequence>